<feature type="region of interest" description="Disordered" evidence="1">
    <location>
        <begin position="82"/>
        <end position="140"/>
    </location>
</feature>
<organism evidence="2">
    <name type="scientific">uncultured Rubrobacteraceae bacterium</name>
    <dbReference type="NCBI Taxonomy" id="349277"/>
    <lineage>
        <taxon>Bacteria</taxon>
        <taxon>Bacillati</taxon>
        <taxon>Actinomycetota</taxon>
        <taxon>Rubrobacteria</taxon>
        <taxon>Rubrobacterales</taxon>
        <taxon>Rubrobacteraceae</taxon>
        <taxon>environmental samples</taxon>
    </lineage>
</organism>
<sequence>GRGCGGRASPGERARRRPIFGRTAADAARGPGGRPGGPRVLLKGRVGRWARGRGRGIRRTCGDLLPRHREAAHEARALQAIRGARGQGTRRRADRRPAQLRRHHREGRRGHFHTKTLGGGGEGGVAVRLRCPRQPQGGHI</sequence>
<feature type="non-terminal residue" evidence="2">
    <location>
        <position position="1"/>
    </location>
</feature>
<reference evidence="2" key="1">
    <citation type="submission" date="2020-02" db="EMBL/GenBank/DDBJ databases">
        <authorList>
            <person name="Meier V. D."/>
        </authorList>
    </citation>
    <scope>NUCLEOTIDE SEQUENCE</scope>
    <source>
        <strain evidence="2">AVDCRST_MAG03</strain>
    </source>
</reference>
<feature type="compositionally biased region" description="Basic residues" evidence="1">
    <location>
        <begin position="88"/>
        <end position="114"/>
    </location>
</feature>
<dbReference type="AlphaFoldDB" id="A0A6J4Q1C9"/>
<name>A0A6J4Q1C9_9ACTN</name>
<protein>
    <submittedName>
        <fullName evidence="2">Bacterial ribosome SSU maturation protein RimP</fullName>
    </submittedName>
</protein>
<proteinExistence type="predicted"/>
<gene>
    <name evidence="2" type="ORF">AVDCRST_MAG03-2848</name>
</gene>
<evidence type="ECO:0000313" key="2">
    <source>
        <dbReference type="EMBL" id="CAA9425453.1"/>
    </source>
</evidence>
<feature type="region of interest" description="Disordered" evidence="1">
    <location>
        <begin position="1"/>
        <end position="41"/>
    </location>
</feature>
<accession>A0A6J4Q1C9</accession>
<evidence type="ECO:0000256" key="1">
    <source>
        <dbReference type="SAM" id="MobiDB-lite"/>
    </source>
</evidence>
<dbReference type="EMBL" id="CADCUT010000172">
    <property type="protein sequence ID" value="CAA9425453.1"/>
    <property type="molecule type" value="Genomic_DNA"/>
</dbReference>
<feature type="non-terminal residue" evidence="2">
    <location>
        <position position="140"/>
    </location>
</feature>